<organism evidence="1 2">
    <name type="scientific">Clostridium gallinarum</name>
    <dbReference type="NCBI Taxonomy" id="2762246"/>
    <lineage>
        <taxon>Bacteria</taxon>
        <taxon>Bacillati</taxon>
        <taxon>Bacillota</taxon>
        <taxon>Clostridia</taxon>
        <taxon>Eubacteriales</taxon>
        <taxon>Clostridiaceae</taxon>
        <taxon>Clostridium</taxon>
    </lineage>
</organism>
<comment type="caution">
    <text evidence="1">The sequence shown here is derived from an EMBL/GenBank/DDBJ whole genome shotgun (WGS) entry which is preliminary data.</text>
</comment>
<dbReference type="SUPFAM" id="SSF50475">
    <property type="entry name" value="FMN-binding split barrel"/>
    <property type="match status" value="1"/>
</dbReference>
<accession>A0ABR8Q0H7</accession>
<dbReference type="Gene3D" id="2.30.110.10">
    <property type="entry name" value="Electron Transport, Fmn-binding Protein, Chain A"/>
    <property type="match status" value="1"/>
</dbReference>
<dbReference type="RefSeq" id="WP_191747907.1">
    <property type="nucleotide sequence ID" value="NZ_JACSQZ010000004.1"/>
</dbReference>
<evidence type="ECO:0000313" key="1">
    <source>
        <dbReference type="EMBL" id="MBD7913854.1"/>
    </source>
</evidence>
<evidence type="ECO:0000313" key="2">
    <source>
        <dbReference type="Proteomes" id="UP000640335"/>
    </source>
</evidence>
<proteinExistence type="predicted"/>
<dbReference type="InterPro" id="IPR012349">
    <property type="entry name" value="Split_barrel_FMN-bd"/>
</dbReference>
<sequence length="182" mass="19836">MNKRLIALLCGTVMVFSLTGCGNKADNNVTENNTGVIIENASVDSISKASTKAFYEESSLKGQELVDAVNARTGTFTYATTNEDGSPNLAIFGFGMIDENYAMAGISENQTLENLKRNKIAVVSFYQYDANATDKLERNKGARLVVKVIEDQAKIDELKGKTEGKSNENTTFFEIVEIKPLG</sequence>
<name>A0ABR8Q0H7_9CLOT</name>
<keyword evidence="2" id="KW-1185">Reference proteome</keyword>
<dbReference type="EMBL" id="JACSQZ010000004">
    <property type="protein sequence ID" value="MBD7913854.1"/>
    <property type="molecule type" value="Genomic_DNA"/>
</dbReference>
<dbReference type="Proteomes" id="UP000640335">
    <property type="component" value="Unassembled WGS sequence"/>
</dbReference>
<protein>
    <submittedName>
        <fullName evidence="1">Pyridoxamine 5'-phosphate oxidase family protein</fullName>
    </submittedName>
</protein>
<dbReference type="PROSITE" id="PS51257">
    <property type="entry name" value="PROKAR_LIPOPROTEIN"/>
    <property type="match status" value="1"/>
</dbReference>
<gene>
    <name evidence="1" type="ORF">H9660_01705</name>
</gene>
<reference evidence="1 2" key="1">
    <citation type="submission" date="2020-08" db="EMBL/GenBank/DDBJ databases">
        <title>A Genomic Blueprint of the Chicken Gut Microbiome.</title>
        <authorList>
            <person name="Gilroy R."/>
            <person name="Ravi A."/>
            <person name="Getino M."/>
            <person name="Pursley I."/>
            <person name="Horton D.L."/>
            <person name="Alikhan N.-F."/>
            <person name="Baker D."/>
            <person name="Gharbi K."/>
            <person name="Hall N."/>
            <person name="Watson M."/>
            <person name="Adriaenssens E.M."/>
            <person name="Foster-Nyarko E."/>
            <person name="Jarju S."/>
            <person name="Secka A."/>
            <person name="Antonio M."/>
            <person name="Oren A."/>
            <person name="Chaudhuri R."/>
            <person name="La Ragione R.M."/>
            <person name="Hildebrand F."/>
            <person name="Pallen M.J."/>
        </authorList>
    </citation>
    <scope>NUCLEOTIDE SEQUENCE [LARGE SCALE GENOMIC DNA]</scope>
    <source>
        <strain evidence="1 2">Sa3CUN1</strain>
    </source>
</reference>